<reference evidence="2 3" key="1">
    <citation type="submission" date="2019-06" db="EMBL/GenBank/DDBJ databases">
        <title>Sequencing the genomes of 1000 actinobacteria strains.</title>
        <authorList>
            <person name="Klenk H.-P."/>
        </authorList>
    </citation>
    <scope>NUCLEOTIDE SEQUENCE [LARGE SCALE GENOMIC DNA]</scope>
    <source>
        <strain evidence="2 3">DSM 45928</strain>
    </source>
</reference>
<feature type="signal peptide" evidence="1">
    <location>
        <begin position="1"/>
        <end position="25"/>
    </location>
</feature>
<dbReference type="Pfam" id="PF19806">
    <property type="entry name" value="DUF6289"/>
    <property type="match status" value="1"/>
</dbReference>
<feature type="chain" id="PRO_5039472616" description="Peptidase inhibitor family I36" evidence="1">
    <location>
        <begin position="26"/>
        <end position="85"/>
    </location>
</feature>
<comment type="caution">
    <text evidence="2">The sequence shown here is derived from an EMBL/GenBank/DDBJ whole genome shotgun (WGS) entry which is preliminary data.</text>
</comment>
<organism evidence="2 3">
    <name type="scientific">Stackebrandtia endophytica</name>
    <dbReference type="NCBI Taxonomy" id="1496996"/>
    <lineage>
        <taxon>Bacteria</taxon>
        <taxon>Bacillati</taxon>
        <taxon>Actinomycetota</taxon>
        <taxon>Actinomycetes</taxon>
        <taxon>Glycomycetales</taxon>
        <taxon>Glycomycetaceae</taxon>
        <taxon>Stackebrandtia</taxon>
    </lineage>
</organism>
<dbReference type="AlphaFoldDB" id="A0A543B3F0"/>
<dbReference type="InParanoid" id="A0A543B3F0"/>
<sequence length="85" mass="9017">MTRTKRAVYAAVAASAIATSFAVAAATPAMAIPACRDGYQCTYTWYTDADKTSVSGGMTIFCDGTQDRFGTQTSYLTFSTAQCND</sequence>
<dbReference type="RefSeq" id="WP_142044602.1">
    <property type="nucleotide sequence ID" value="NZ_JBHTGS010000002.1"/>
</dbReference>
<keyword evidence="3" id="KW-1185">Reference proteome</keyword>
<evidence type="ECO:0000313" key="3">
    <source>
        <dbReference type="Proteomes" id="UP000317043"/>
    </source>
</evidence>
<protein>
    <recommendedName>
        <fullName evidence="4">Peptidase inhibitor family I36</fullName>
    </recommendedName>
</protein>
<gene>
    <name evidence="2" type="ORF">FB566_4960</name>
</gene>
<evidence type="ECO:0008006" key="4">
    <source>
        <dbReference type="Google" id="ProtNLM"/>
    </source>
</evidence>
<evidence type="ECO:0000313" key="2">
    <source>
        <dbReference type="EMBL" id="TQL79359.1"/>
    </source>
</evidence>
<accession>A0A543B3F0</accession>
<dbReference type="EMBL" id="VFOW01000001">
    <property type="protein sequence ID" value="TQL79359.1"/>
    <property type="molecule type" value="Genomic_DNA"/>
</dbReference>
<evidence type="ECO:0000256" key="1">
    <source>
        <dbReference type="SAM" id="SignalP"/>
    </source>
</evidence>
<dbReference type="OrthoDB" id="3543254at2"/>
<keyword evidence="1" id="KW-0732">Signal</keyword>
<name>A0A543B3F0_9ACTN</name>
<dbReference type="InterPro" id="IPR046256">
    <property type="entry name" value="DUF6289"/>
</dbReference>
<proteinExistence type="predicted"/>
<dbReference type="Proteomes" id="UP000317043">
    <property type="component" value="Unassembled WGS sequence"/>
</dbReference>